<keyword evidence="8 13" id="KW-0862">Zinc</keyword>
<evidence type="ECO:0000256" key="12">
    <source>
        <dbReference type="ARBA" id="ARBA00025280"/>
    </source>
</evidence>
<evidence type="ECO:0000259" key="15">
    <source>
        <dbReference type="PROSITE" id="PS50980"/>
    </source>
</evidence>
<dbReference type="GO" id="GO:0008270">
    <property type="term" value="F:zinc ion binding"/>
    <property type="evidence" value="ECO:0007669"/>
    <property type="project" value="UniProtKB-UniRule"/>
</dbReference>
<reference evidence="16" key="1">
    <citation type="submission" date="2022-12" db="EMBL/GenBank/DDBJ databases">
        <title>Reference genome sequencing for broad-spectrum identification of bacterial and archaeal isolates by mass spectrometry.</title>
        <authorList>
            <person name="Sekiguchi Y."/>
            <person name="Tourlousse D.M."/>
        </authorList>
    </citation>
    <scope>NUCLEOTIDE SEQUENCE</scope>
    <source>
        <strain evidence="16">TSL-P1</strain>
    </source>
</reference>
<keyword evidence="17" id="KW-1185">Reference proteome</keyword>
<dbReference type="AlphaFoldDB" id="A0A9W6GHP3"/>
<feature type="domain" description="CoA carboxyltransferase N-terminal" evidence="15">
    <location>
        <begin position="21"/>
        <end position="290"/>
    </location>
</feature>
<keyword evidence="4 13" id="KW-0479">Metal-binding</keyword>
<name>A0A9W6GHP3_9BACT</name>
<dbReference type="Pfam" id="PF17848">
    <property type="entry name" value="Zn_ribbon_ACC"/>
    <property type="match status" value="1"/>
</dbReference>
<feature type="binding site" evidence="13">
    <location>
        <position position="25"/>
    </location>
    <ligand>
        <name>Zn(2+)</name>
        <dbReference type="ChEBI" id="CHEBI:29105"/>
    </ligand>
</feature>
<organism evidence="16 17">
    <name type="scientific">Thermodesulfovibrio yellowstonii</name>
    <dbReference type="NCBI Taxonomy" id="28262"/>
    <lineage>
        <taxon>Bacteria</taxon>
        <taxon>Pseudomonadati</taxon>
        <taxon>Nitrospirota</taxon>
        <taxon>Thermodesulfovibrionia</taxon>
        <taxon>Thermodesulfovibrionales</taxon>
        <taxon>Thermodesulfovibrionaceae</taxon>
        <taxon>Thermodesulfovibrio</taxon>
    </lineage>
</organism>
<gene>
    <name evidence="13 16" type="primary">accD</name>
    <name evidence="16" type="ORF">TISLANDTSLP1_17640</name>
</gene>
<keyword evidence="10 13" id="KW-0443">Lipid metabolism</keyword>
<evidence type="ECO:0000256" key="11">
    <source>
        <dbReference type="ARBA" id="ARBA00023160"/>
    </source>
</evidence>
<feature type="zinc finger region" description="C4-type" evidence="13">
    <location>
        <begin position="25"/>
        <end position="47"/>
    </location>
</feature>
<evidence type="ECO:0000313" key="17">
    <source>
        <dbReference type="Proteomes" id="UP001144297"/>
    </source>
</evidence>
<keyword evidence="3 13" id="KW-0808">Transferase</keyword>
<evidence type="ECO:0000256" key="3">
    <source>
        <dbReference type="ARBA" id="ARBA00022679"/>
    </source>
</evidence>
<dbReference type="GO" id="GO:0009317">
    <property type="term" value="C:acetyl-CoA carboxylase complex"/>
    <property type="evidence" value="ECO:0007669"/>
    <property type="project" value="InterPro"/>
</dbReference>
<feature type="compositionally biased region" description="Low complexity" evidence="14">
    <location>
        <begin position="315"/>
        <end position="324"/>
    </location>
</feature>
<feature type="binding site" evidence="13">
    <location>
        <position position="28"/>
    </location>
    <ligand>
        <name>Zn(2+)</name>
        <dbReference type="ChEBI" id="CHEBI:29105"/>
    </ligand>
</feature>
<comment type="function">
    <text evidence="12 13">Component of the acetyl coenzyme A carboxylase (ACC) complex. Biotin carboxylase (BC) catalyzes the carboxylation of biotin on its carrier protein (BCCP) and then the CO(2) group is transferred by the transcarboxylase to acetyl-CoA to form malonyl-CoA.</text>
</comment>
<dbReference type="InterPro" id="IPR000438">
    <property type="entry name" value="Acetyl_CoA_COase_Trfase_b_su"/>
</dbReference>
<dbReference type="PANTHER" id="PTHR42995:SF5">
    <property type="entry name" value="ACETYL-COENZYME A CARBOXYLASE CARBOXYL TRANSFERASE SUBUNIT BETA, CHLOROPLASTIC"/>
    <property type="match status" value="1"/>
</dbReference>
<keyword evidence="11 13" id="KW-0275">Fatty acid biosynthesis</keyword>
<evidence type="ECO:0000313" key="16">
    <source>
        <dbReference type="EMBL" id="GLI54071.1"/>
    </source>
</evidence>
<comment type="caution">
    <text evidence="16">The sequence shown here is derived from an EMBL/GenBank/DDBJ whole genome shotgun (WGS) entry which is preliminary data.</text>
</comment>
<dbReference type="GO" id="GO:0016743">
    <property type="term" value="F:carboxyl- or carbamoyltransferase activity"/>
    <property type="evidence" value="ECO:0007669"/>
    <property type="project" value="UniProtKB-UniRule"/>
</dbReference>
<keyword evidence="13" id="KW-0963">Cytoplasm</keyword>
<evidence type="ECO:0000256" key="9">
    <source>
        <dbReference type="ARBA" id="ARBA00022840"/>
    </source>
</evidence>
<evidence type="ECO:0000256" key="8">
    <source>
        <dbReference type="ARBA" id="ARBA00022833"/>
    </source>
</evidence>
<keyword evidence="7 13" id="KW-0276">Fatty acid metabolism</keyword>
<keyword evidence="6 13" id="KW-0863">Zinc-finger</keyword>
<comment type="pathway">
    <text evidence="13">Lipid metabolism; malonyl-CoA biosynthesis; malonyl-CoA from acetyl-CoA: step 1/1.</text>
</comment>
<proteinExistence type="inferred from homology"/>
<evidence type="ECO:0000256" key="4">
    <source>
        <dbReference type="ARBA" id="ARBA00022723"/>
    </source>
</evidence>
<keyword evidence="2 13" id="KW-0444">Lipid biosynthesis</keyword>
<dbReference type="GO" id="GO:0005524">
    <property type="term" value="F:ATP binding"/>
    <property type="evidence" value="ECO:0007669"/>
    <property type="project" value="UniProtKB-KW"/>
</dbReference>
<evidence type="ECO:0000256" key="2">
    <source>
        <dbReference type="ARBA" id="ARBA00022516"/>
    </source>
</evidence>
<evidence type="ECO:0000256" key="10">
    <source>
        <dbReference type="ARBA" id="ARBA00023098"/>
    </source>
</evidence>
<keyword evidence="9 13" id="KW-0067">ATP-binding</keyword>
<accession>A0A9W6GHP3</accession>
<dbReference type="PANTHER" id="PTHR42995">
    <property type="entry name" value="ACETYL-COENZYME A CARBOXYLASE CARBOXYL TRANSFERASE SUBUNIT BETA, CHLOROPLASTIC"/>
    <property type="match status" value="1"/>
</dbReference>
<feature type="binding site" evidence="13">
    <location>
        <position position="47"/>
    </location>
    <ligand>
        <name>Zn(2+)</name>
        <dbReference type="ChEBI" id="CHEBI:29105"/>
    </ligand>
</feature>
<evidence type="ECO:0000256" key="6">
    <source>
        <dbReference type="ARBA" id="ARBA00022771"/>
    </source>
</evidence>
<keyword evidence="5 13" id="KW-0547">Nucleotide-binding</keyword>
<dbReference type="Proteomes" id="UP001144297">
    <property type="component" value="Unassembled WGS sequence"/>
</dbReference>
<dbReference type="HAMAP" id="MF_01395">
    <property type="entry name" value="AcetylCoA_CT_beta"/>
    <property type="match status" value="1"/>
</dbReference>
<dbReference type="SUPFAM" id="SSF52096">
    <property type="entry name" value="ClpP/crotonase"/>
    <property type="match status" value="1"/>
</dbReference>
<dbReference type="GO" id="GO:0006633">
    <property type="term" value="P:fatty acid biosynthetic process"/>
    <property type="evidence" value="ECO:0007669"/>
    <property type="project" value="UniProtKB-KW"/>
</dbReference>
<sequence>MAWFKRKEPKIDKKVKIPEGLWVKCENCKEIIYRKELENNLKVCPKCQYHFRISAKERISLITDTGSFTELDSDIRSPDPLEFKDTMPYKDRLQENEKKTGLKEAAIYGDAKINGRDVVIAVLDFSFMGGSMGTVVGEKVTRAAERAVERQLPLIIISSSGGARMQEGMFSLMQMAKTSQAIGRVKEAGLLYISVLADPTFGGVTASFAMLGDIIIAEPKSLIGFAGPRVIQETIKQQLPEGFQRAEFLLEHGMVDIIVERKELKNTIHRLIEILMPVSTSYNSNSQNLKNIHDPESSFNVIQENKNTEQHTGKNSSSSNSDSK</sequence>
<evidence type="ECO:0000256" key="7">
    <source>
        <dbReference type="ARBA" id="ARBA00022832"/>
    </source>
</evidence>
<feature type="binding site" evidence="13">
    <location>
        <position position="44"/>
    </location>
    <ligand>
        <name>Zn(2+)</name>
        <dbReference type="ChEBI" id="CHEBI:29105"/>
    </ligand>
</feature>
<evidence type="ECO:0000256" key="1">
    <source>
        <dbReference type="ARBA" id="ARBA00004496"/>
    </source>
</evidence>
<dbReference type="EC" id="2.1.3.15" evidence="13"/>
<comment type="subunit">
    <text evidence="13">Acetyl-CoA carboxylase is a heterohexamer composed of biotin carboxyl carrier protein (AccB), biotin carboxylase (AccC) and two subunits each of ACCase subunit alpha (AccA) and ACCase subunit beta (AccD).</text>
</comment>
<dbReference type="EMBL" id="BSDX01000001">
    <property type="protein sequence ID" value="GLI54071.1"/>
    <property type="molecule type" value="Genomic_DNA"/>
</dbReference>
<dbReference type="InterPro" id="IPR011762">
    <property type="entry name" value="COA_CT_N"/>
</dbReference>
<comment type="similarity">
    <text evidence="13">Belongs to the AccD/PCCB family.</text>
</comment>
<dbReference type="Pfam" id="PF01039">
    <property type="entry name" value="Carboxyl_trans"/>
    <property type="match status" value="1"/>
</dbReference>
<comment type="cofactor">
    <cofactor evidence="13">
        <name>Zn(2+)</name>
        <dbReference type="ChEBI" id="CHEBI:29105"/>
    </cofactor>
    <text evidence="13">Binds 1 zinc ion per subunit.</text>
</comment>
<protein>
    <recommendedName>
        <fullName evidence="13">Acetyl-coenzyme A carboxylase carboxyl transferase subunit beta</fullName>
        <shortName evidence="13">ACCase subunit beta</shortName>
        <shortName evidence="13">Acetyl-CoA carboxylase carboxyltransferase subunit beta</shortName>
        <ecNumber evidence="13">2.1.3.15</ecNumber>
    </recommendedName>
</protein>
<feature type="region of interest" description="Disordered" evidence="14">
    <location>
        <begin position="302"/>
        <end position="324"/>
    </location>
</feature>
<dbReference type="NCBIfam" id="TIGR00515">
    <property type="entry name" value="accD"/>
    <property type="match status" value="1"/>
</dbReference>
<dbReference type="PRINTS" id="PR01070">
    <property type="entry name" value="ACCCTRFRASEB"/>
</dbReference>
<evidence type="ECO:0000256" key="5">
    <source>
        <dbReference type="ARBA" id="ARBA00022741"/>
    </source>
</evidence>
<dbReference type="Gene3D" id="3.90.226.10">
    <property type="entry name" value="2-enoyl-CoA Hydratase, Chain A, domain 1"/>
    <property type="match status" value="1"/>
</dbReference>
<evidence type="ECO:0000256" key="13">
    <source>
        <dbReference type="HAMAP-Rule" id="MF_01395"/>
    </source>
</evidence>
<dbReference type="InterPro" id="IPR041010">
    <property type="entry name" value="Znf-ACC"/>
</dbReference>
<dbReference type="InterPro" id="IPR034733">
    <property type="entry name" value="AcCoA_carboxyl_beta"/>
</dbReference>
<comment type="catalytic activity">
    <reaction evidence="13">
        <text>N(6)-carboxybiotinyl-L-lysyl-[protein] + acetyl-CoA = N(6)-biotinyl-L-lysyl-[protein] + malonyl-CoA</text>
        <dbReference type="Rhea" id="RHEA:54728"/>
        <dbReference type="Rhea" id="RHEA-COMP:10505"/>
        <dbReference type="Rhea" id="RHEA-COMP:10506"/>
        <dbReference type="ChEBI" id="CHEBI:57288"/>
        <dbReference type="ChEBI" id="CHEBI:57384"/>
        <dbReference type="ChEBI" id="CHEBI:83144"/>
        <dbReference type="ChEBI" id="CHEBI:83145"/>
        <dbReference type="EC" id="2.1.3.15"/>
    </reaction>
</comment>
<evidence type="ECO:0000256" key="14">
    <source>
        <dbReference type="SAM" id="MobiDB-lite"/>
    </source>
</evidence>
<dbReference type="GO" id="GO:2001295">
    <property type="term" value="P:malonyl-CoA biosynthetic process"/>
    <property type="evidence" value="ECO:0007669"/>
    <property type="project" value="UniProtKB-UniRule"/>
</dbReference>
<dbReference type="InterPro" id="IPR029045">
    <property type="entry name" value="ClpP/crotonase-like_dom_sf"/>
</dbReference>
<dbReference type="GO" id="GO:0003989">
    <property type="term" value="F:acetyl-CoA carboxylase activity"/>
    <property type="evidence" value="ECO:0007669"/>
    <property type="project" value="InterPro"/>
</dbReference>
<comment type="subcellular location">
    <subcellularLocation>
        <location evidence="1 13">Cytoplasm</location>
    </subcellularLocation>
</comment>
<dbReference type="PROSITE" id="PS50980">
    <property type="entry name" value="COA_CT_NTER"/>
    <property type="match status" value="1"/>
</dbReference>